<organism evidence="1 2">
    <name type="scientific">Symbiodinium microadriaticum</name>
    <name type="common">Dinoflagellate</name>
    <name type="synonym">Zooxanthella microadriatica</name>
    <dbReference type="NCBI Taxonomy" id="2951"/>
    <lineage>
        <taxon>Eukaryota</taxon>
        <taxon>Sar</taxon>
        <taxon>Alveolata</taxon>
        <taxon>Dinophyceae</taxon>
        <taxon>Suessiales</taxon>
        <taxon>Symbiodiniaceae</taxon>
        <taxon>Symbiodinium</taxon>
    </lineage>
</organism>
<name>A0A1Q9CRU8_SYMMI</name>
<evidence type="ECO:0000313" key="2">
    <source>
        <dbReference type="Proteomes" id="UP000186817"/>
    </source>
</evidence>
<dbReference type="AlphaFoldDB" id="A0A1Q9CRU8"/>
<accession>A0A1Q9CRU8</accession>
<comment type="caution">
    <text evidence="1">The sequence shown here is derived from an EMBL/GenBank/DDBJ whole genome shotgun (WGS) entry which is preliminary data.</text>
</comment>
<sequence length="439" mass="46235">MMKAADHVHKVLRVDVLIRWIHVACVHPLPAVVVDTVECTEPVVACGGSESSFISSMVSEAMRRICFLKAGGVLGRDGCEGSDVRRGPLLCLERRSLRNFSCLGRSIMALCMGCSRYTRWGVFPNPEAPSDTAAGGVGGATVVRYCDVSVRCAGCDRTPITFGRVNAQWANSFLISELSISLDPVLMVRDVAEVGSGVLPTLVISLLSAMKRRVGVLPGVSTDRGRSPGLLVMTQAMNALAAVVVAAAVAEPLGPTRKHLKGLSEGAHCTGSCCTDTLRVRSRSLSAAHRSPGCASAWAAPTVRMSAMACLSTPMVRRARLGARRSRPGSHGSPPVGRCARTATAITAVTAVWTECVGLGLLERRRGSERRRQDRALESLLSRVLLRPPNGTLDKPCCGGMPCCMGRGTNIGAYGAAGGAKDGEQGPILGSEMQVGTRT</sequence>
<reference evidence="1 2" key="1">
    <citation type="submission" date="2016-02" db="EMBL/GenBank/DDBJ databases">
        <title>Genome analysis of coral dinoflagellate symbionts highlights evolutionary adaptations to a symbiotic lifestyle.</title>
        <authorList>
            <person name="Aranda M."/>
            <person name="Li Y."/>
            <person name="Liew Y.J."/>
            <person name="Baumgarten S."/>
            <person name="Simakov O."/>
            <person name="Wilson M."/>
            <person name="Piel J."/>
            <person name="Ashoor H."/>
            <person name="Bougouffa S."/>
            <person name="Bajic V.B."/>
            <person name="Ryu T."/>
            <person name="Ravasi T."/>
            <person name="Bayer T."/>
            <person name="Micklem G."/>
            <person name="Kim H."/>
            <person name="Bhak J."/>
            <person name="Lajeunesse T.C."/>
            <person name="Voolstra C.R."/>
        </authorList>
    </citation>
    <scope>NUCLEOTIDE SEQUENCE [LARGE SCALE GENOMIC DNA]</scope>
    <source>
        <strain evidence="1 2">CCMP2467</strain>
    </source>
</reference>
<gene>
    <name evidence="1" type="ORF">AK812_SmicGene33336</name>
</gene>
<proteinExistence type="predicted"/>
<protein>
    <submittedName>
        <fullName evidence="1">Uncharacterized protein</fullName>
    </submittedName>
</protein>
<evidence type="ECO:0000313" key="1">
    <source>
        <dbReference type="EMBL" id="OLP85654.1"/>
    </source>
</evidence>
<dbReference type="Proteomes" id="UP000186817">
    <property type="component" value="Unassembled WGS sequence"/>
</dbReference>
<keyword evidence="2" id="KW-1185">Reference proteome</keyword>
<dbReference type="EMBL" id="LSRX01000964">
    <property type="protein sequence ID" value="OLP85654.1"/>
    <property type="molecule type" value="Genomic_DNA"/>
</dbReference>